<evidence type="ECO:0000256" key="6">
    <source>
        <dbReference type="ARBA" id="ARBA00023157"/>
    </source>
</evidence>
<feature type="domain" description="BPTI/Kunitz inhibitor" evidence="9">
    <location>
        <begin position="595"/>
        <end position="645"/>
    </location>
</feature>
<dbReference type="GO" id="GO:0048019">
    <property type="term" value="F:receptor antagonist activity"/>
    <property type="evidence" value="ECO:0007669"/>
    <property type="project" value="TreeGrafter"/>
</dbReference>
<feature type="domain" description="BPTI/Kunitz inhibitor" evidence="9">
    <location>
        <begin position="724"/>
        <end position="775"/>
    </location>
</feature>
<dbReference type="PROSITE" id="PS50900">
    <property type="entry name" value="PLAC"/>
    <property type="match status" value="1"/>
</dbReference>
<feature type="domain" description="BPTI/Kunitz inhibitor" evidence="9">
    <location>
        <begin position="467"/>
        <end position="517"/>
    </location>
</feature>
<feature type="domain" description="BPTI/Kunitz inhibitor" evidence="9">
    <location>
        <begin position="524"/>
        <end position="574"/>
    </location>
</feature>
<evidence type="ECO:0000256" key="2">
    <source>
        <dbReference type="ARBA" id="ARBA00022525"/>
    </source>
</evidence>
<dbReference type="CDD" id="cd00109">
    <property type="entry name" value="Kunitz-type"/>
    <property type="match status" value="7"/>
</dbReference>
<evidence type="ECO:0000256" key="8">
    <source>
        <dbReference type="SAM" id="MobiDB-lite"/>
    </source>
</evidence>
<gene>
    <name evidence="13" type="ORF">g.43932</name>
</gene>
<evidence type="ECO:0000259" key="11">
    <source>
        <dbReference type="PROSITE" id="PS50900"/>
    </source>
</evidence>
<protein>
    <recommendedName>
        <fullName evidence="14">Papilin</fullName>
    </recommendedName>
</protein>
<dbReference type="PRINTS" id="PR00759">
    <property type="entry name" value="BASICPTASE"/>
</dbReference>
<dbReference type="InterPro" id="IPR036645">
    <property type="entry name" value="Elafin-like_sf"/>
</dbReference>
<evidence type="ECO:0000256" key="4">
    <source>
        <dbReference type="ARBA" id="ARBA00022729"/>
    </source>
</evidence>
<feature type="domain" description="PLAC" evidence="11">
    <location>
        <begin position="1267"/>
        <end position="1306"/>
    </location>
</feature>
<dbReference type="FunFam" id="2.60.40.10:FF:000107">
    <property type="entry name" value="Myosin, light chain kinase a"/>
    <property type="match status" value="1"/>
</dbReference>
<evidence type="ECO:0000259" key="10">
    <source>
        <dbReference type="PROSITE" id="PS50835"/>
    </source>
</evidence>
<dbReference type="PROSITE" id="PS51390">
    <property type="entry name" value="WAP"/>
    <property type="match status" value="1"/>
</dbReference>
<dbReference type="InterPro" id="IPR003598">
    <property type="entry name" value="Ig_sub2"/>
</dbReference>
<dbReference type="InterPro" id="IPR003599">
    <property type="entry name" value="Ig_sub"/>
</dbReference>
<evidence type="ECO:0000256" key="7">
    <source>
        <dbReference type="ARBA" id="ARBA00023319"/>
    </source>
</evidence>
<dbReference type="PROSITE" id="PS50835">
    <property type="entry name" value="IG_LIKE"/>
    <property type="match status" value="3"/>
</dbReference>
<keyword evidence="5" id="KW-0722">Serine protease inhibitor</keyword>
<dbReference type="GO" id="GO:0005615">
    <property type="term" value="C:extracellular space"/>
    <property type="evidence" value="ECO:0007669"/>
    <property type="project" value="TreeGrafter"/>
</dbReference>
<dbReference type="Gene3D" id="2.60.40.10">
    <property type="entry name" value="Immunoglobulins"/>
    <property type="match status" value="3"/>
</dbReference>
<proteinExistence type="predicted"/>
<feature type="domain" description="BPTI/Kunitz inhibitor" evidence="9">
    <location>
        <begin position="654"/>
        <end position="704"/>
    </location>
</feature>
<dbReference type="GO" id="GO:0004867">
    <property type="term" value="F:serine-type endopeptidase inhibitor activity"/>
    <property type="evidence" value="ECO:0007669"/>
    <property type="project" value="UniProtKB-KW"/>
</dbReference>
<evidence type="ECO:0000256" key="5">
    <source>
        <dbReference type="ARBA" id="ARBA00022900"/>
    </source>
</evidence>
<name>A0A1B6K983_9HEMI</name>
<feature type="domain" description="Ig-like" evidence="10">
    <location>
        <begin position="1028"/>
        <end position="1119"/>
    </location>
</feature>
<dbReference type="Pfam" id="PF13927">
    <property type="entry name" value="Ig_3"/>
    <property type="match status" value="2"/>
</dbReference>
<dbReference type="FunFam" id="4.10.410.10:FF:000020">
    <property type="entry name" value="Collagen, type VI, alpha 3"/>
    <property type="match status" value="6"/>
</dbReference>
<dbReference type="PROSITE" id="PS50279">
    <property type="entry name" value="BPTI_KUNITZ_2"/>
    <property type="match status" value="9"/>
</dbReference>
<dbReference type="InterPro" id="IPR036880">
    <property type="entry name" value="Kunitz_BPTI_sf"/>
</dbReference>
<dbReference type="PANTHER" id="PTHR45938">
    <property type="entry name" value="ACP24A4-RELATED"/>
    <property type="match status" value="1"/>
</dbReference>
<accession>A0A1B6K983</accession>
<dbReference type="Pfam" id="PF00095">
    <property type="entry name" value="WAP"/>
    <property type="match status" value="1"/>
</dbReference>
<evidence type="ECO:0008006" key="14">
    <source>
        <dbReference type="Google" id="ProtNLM"/>
    </source>
</evidence>
<dbReference type="SUPFAM" id="SSF57362">
    <property type="entry name" value="BPTI-like"/>
    <property type="match status" value="9"/>
</dbReference>
<evidence type="ECO:0000256" key="1">
    <source>
        <dbReference type="ARBA" id="ARBA00004613"/>
    </source>
</evidence>
<dbReference type="FunFam" id="2.60.40.10:FF:000032">
    <property type="entry name" value="palladin isoform X1"/>
    <property type="match status" value="1"/>
</dbReference>
<dbReference type="InterPro" id="IPR036179">
    <property type="entry name" value="Ig-like_dom_sf"/>
</dbReference>
<feature type="domain" description="WAP" evidence="12">
    <location>
        <begin position="870"/>
        <end position="916"/>
    </location>
</feature>
<dbReference type="SMART" id="SM00217">
    <property type="entry name" value="WAP"/>
    <property type="match status" value="1"/>
</dbReference>
<dbReference type="SMART" id="SM00409">
    <property type="entry name" value="IG"/>
    <property type="match status" value="3"/>
</dbReference>
<evidence type="ECO:0000259" key="12">
    <source>
        <dbReference type="PROSITE" id="PS51390"/>
    </source>
</evidence>
<dbReference type="Pfam" id="PF08686">
    <property type="entry name" value="PLAC"/>
    <property type="match status" value="1"/>
</dbReference>
<dbReference type="InterPro" id="IPR010909">
    <property type="entry name" value="PLAC"/>
</dbReference>
<dbReference type="SUPFAM" id="SSF57256">
    <property type="entry name" value="Elafin-like"/>
    <property type="match status" value="1"/>
</dbReference>
<feature type="domain" description="Ig-like" evidence="10">
    <location>
        <begin position="937"/>
        <end position="1021"/>
    </location>
</feature>
<keyword evidence="4" id="KW-0732">Signal</keyword>
<evidence type="ECO:0000313" key="13">
    <source>
        <dbReference type="EMBL" id="JAT08019.1"/>
    </source>
</evidence>
<dbReference type="Pfam" id="PF00014">
    <property type="entry name" value="Kunitz_BPTI"/>
    <property type="match status" value="9"/>
</dbReference>
<comment type="subcellular location">
    <subcellularLocation>
        <location evidence="1">Secreted</location>
    </subcellularLocation>
</comment>
<keyword evidence="7" id="KW-0393">Immunoglobulin domain</keyword>
<feature type="region of interest" description="Disordered" evidence="8">
    <location>
        <begin position="1141"/>
        <end position="1163"/>
    </location>
</feature>
<feature type="domain" description="BPTI/Kunitz inhibitor" evidence="9">
    <location>
        <begin position="186"/>
        <end position="236"/>
    </location>
</feature>
<feature type="compositionally biased region" description="Pro residues" evidence="8">
    <location>
        <begin position="422"/>
        <end position="443"/>
    </location>
</feature>
<sequence length="1328" mass="145691">PSACAEELFGCCHDNVTSAHGPNKEGCCLLETFGCCPDNILPAQGPNLEGCGCQYTTYGCCPDNQTTARGPDNQGCGCHYTPHGCCPNQYTPAAGPGYQGCPCYTYQFGCCPDGVTRAIGPNLQGCGCENTQYGCCPDGRTPVPGDDGVCDCAASLYGCCPDGISDALGEHFDGCTDVPLGPGELCTLQKDRGTCRDFTVKWFFDTEYGGCSRFWYGGCEGNENRFKTQDECKQTCVEPPGRDACFLPKIEGPCDGYYPTWYYDTERKQCGQFVHGGCLGNGNKFETREQCEELCVTPDTLDACDQQVDQGPCEGNFTRWFYDKESEVCTTFNFGGCKGNNNNFLTEVACQQKCLQPGHGREQNTCLLPALVGECHNYTARWYFDSLETQCRQFYYGGCGGNGNNYQTQEECQQSCDRGYVPQPPPQPPQPPQYEPPQPPQYEPPQYELTTAQPQPQPPPSFTPDMCFLPDDPGQCNTGFALWFYDSRDGVCKQFLFSGCGGNGNRFNSKQECEIRCGNVQDVCSLPRVVGPCDGLEPQFYYDQATDACYPFDYGGCQGNNNRFPTSEECEQRCRKAPPPPVPTAHAAPPSPPICYLPVEKGPCNNEVTAWFYDPTTGQCQTFLYGGCEGNANRFSSVEQCDRQCGQFLGQDVCNVPVDVGPCVQQFSKWYYDPATSTCQQFNYGGCDGSANRFSSLRECESICLHREELIPDQNSSLSYLAICKQPVDSGPCLDGEFTRWAFDEQQQTCVAFTYHGCAGNLNRFKSFKACLDYCIPGHSASPGETPNVIDVDSGVEKERCADVQAVCRSLTQCPYGVERWVDAEGCENCRCYNPCVSQAPECPANSTCAISLVVNPATNQTEYRAVCRQEYKEGECPQLSEEASHCSQECVVDADCSGTAKCCYNGCGNSCLEPVSEAPRTAAPTPETYHPGSAAPEIYTDTPEVEADEGYFVTLRCVARGNPTPTVLWIRGGSTLSVMGGRYKLLGDGSLQIVGLAQSDAGEYTCVADNGVGSQARQLFHVRVRSPKQRQAEVLGDDSQSIVVSLGSRAVLQCYAYGYPTPSVTWWRGERMLPLISSELEQRRDLSLVLYAVTLTSLGPYTCQAYNGLGRAASWTVTLKAVGPVYSPDPNDVTYNQYLVQPPKSPDRQPRPPPYRPQPTLPTAAPTVRVFVVPVKTIINIDKTVFPVDSDFSIPCDVDGYPVPKVSWYKDNLPVHASEKYQISEGSRLTVLRANANDTGTYKCEAANQYGSSYTEVNISVEGIYVDPLCTDNSFFANCHLVVMGKYCTHKYYGKFCCKSCTLAGQLPSLGPHLDVLKRRRRSLVKH</sequence>
<evidence type="ECO:0000256" key="3">
    <source>
        <dbReference type="ARBA" id="ARBA00022690"/>
    </source>
</evidence>
<feature type="domain" description="Ig-like" evidence="10">
    <location>
        <begin position="1167"/>
        <end position="1261"/>
    </location>
</feature>
<organism evidence="13">
    <name type="scientific">Graphocephala atropunctata</name>
    <dbReference type="NCBI Taxonomy" id="36148"/>
    <lineage>
        <taxon>Eukaryota</taxon>
        <taxon>Metazoa</taxon>
        <taxon>Ecdysozoa</taxon>
        <taxon>Arthropoda</taxon>
        <taxon>Hexapoda</taxon>
        <taxon>Insecta</taxon>
        <taxon>Pterygota</taxon>
        <taxon>Neoptera</taxon>
        <taxon>Paraneoptera</taxon>
        <taxon>Hemiptera</taxon>
        <taxon>Auchenorrhyncha</taxon>
        <taxon>Membracoidea</taxon>
        <taxon>Cicadellidae</taxon>
        <taxon>Cicadellinae</taxon>
        <taxon>Cicadellini</taxon>
        <taxon>Graphocephala</taxon>
    </lineage>
</organism>
<dbReference type="InterPro" id="IPR013783">
    <property type="entry name" value="Ig-like_fold"/>
</dbReference>
<dbReference type="InterPro" id="IPR013098">
    <property type="entry name" value="Ig_I-set"/>
</dbReference>
<reference evidence="13" key="1">
    <citation type="submission" date="2015-11" db="EMBL/GenBank/DDBJ databases">
        <title>De novo transcriptome assembly of four potential Pierce s Disease insect vectors from Arizona vineyards.</title>
        <authorList>
            <person name="Tassone E.E."/>
        </authorList>
    </citation>
    <scope>NUCLEOTIDE SEQUENCE</scope>
</reference>
<dbReference type="InterPro" id="IPR002223">
    <property type="entry name" value="Kunitz_BPTI"/>
</dbReference>
<dbReference type="PANTHER" id="PTHR45938:SF11">
    <property type="entry name" value="WAP, KAZAL, IMMUNOGLOBULIN, KUNITZ AND NTR DOMAIN-CONTAINING PROTEIN 2-LIKE"/>
    <property type="match status" value="1"/>
</dbReference>
<keyword evidence="2" id="KW-0964">Secreted</keyword>
<dbReference type="CDD" id="cd00199">
    <property type="entry name" value="WAP"/>
    <property type="match status" value="1"/>
</dbReference>
<evidence type="ECO:0000259" key="9">
    <source>
        <dbReference type="PROSITE" id="PS50279"/>
    </source>
</evidence>
<feature type="domain" description="BPTI/Kunitz inhibitor" evidence="9">
    <location>
        <begin position="366"/>
        <end position="416"/>
    </location>
</feature>
<dbReference type="SMART" id="SM00131">
    <property type="entry name" value="KU"/>
    <property type="match status" value="9"/>
</dbReference>
<dbReference type="Pfam" id="PF07679">
    <property type="entry name" value="I-set"/>
    <property type="match status" value="1"/>
</dbReference>
<dbReference type="InterPro" id="IPR008197">
    <property type="entry name" value="WAP_dom"/>
</dbReference>
<keyword evidence="3" id="KW-0646">Protease inhibitor</keyword>
<dbReference type="CDD" id="cd22639">
    <property type="entry name" value="Kunitz_papilin_lacunin-like"/>
    <property type="match status" value="1"/>
</dbReference>
<dbReference type="InterPro" id="IPR020901">
    <property type="entry name" value="Prtase_inh_Kunz-CS"/>
</dbReference>
<dbReference type="InterPro" id="IPR007110">
    <property type="entry name" value="Ig-like_dom"/>
</dbReference>
<dbReference type="SUPFAM" id="SSF48726">
    <property type="entry name" value="Immunoglobulin"/>
    <property type="match status" value="3"/>
</dbReference>
<dbReference type="PROSITE" id="PS00280">
    <property type="entry name" value="BPTI_KUNITZ_1"/>
    <property type="match status" value="5"/>
</dbReference>
<feature type="domain" description="BPTI/Kunitz inhibitor" evidence="9">
    <location>
        <begin position="304"/>
        <end position="354"/>
    </location>
</feature>
<dbReference type="Gene3D" id="4.10.410.10">
    <property type="entry name" value="Pancreatic trypsin inhibitor Kunitz domain"/>
    <property type="match status" value="9"/>
</dbReference>
<feature type="compositionally biased region" description="Pro residues" evidence="8">
    <location>
        <begin position="1152"/>
        <end position="1161"/>
    </location>
</feature>
<keyword evidence="6" id="KW-1015">Disulfide bond</keyword>
<dbReference type="EMBL" id="GEBQ01031958">
    <property type="protein sequence ID" value="JAT08019.1"/>
    <property type="molecule type" value="Transcribed_RNA"/>
</dbReference>
<dbReference type="GO" id="GO:0050431">
    <property type="term" value="F:transforming growth factor beta binding"/>
    <property type="evidence" value="ECO:0007669"/>
    <property type="project" value="TreeGrafter"/>
</dbReference>
<dbReference type="SMART" id="SM00408">
    <property type="entry name" value="IGc2"/>
    <property type="match status" value="3"/>
</dbReference>
<feature type="region of interest" description="Disordered" evidence="8">
    <location>
        <begin position="416"/>
        <end position="464"/>
    </location>
</feature>
<feature type="domain" description="BPTI/Kunitz inhibitor" evidence="9">
    <location>
        <begin position="245"/>
        <end position="295"/>
    </location>
</feature>
<feature type="non-terminal residue" evidence="13">
    <location>
        <position position="1"/>
    </location>
</feature>
<dbReference type="Gene3D" id="4.10.75.10">
    <property type="entry name" value="Elafin-like"/>
    <property type="match status" value="1"/>
</dbReference>